<dbReference type="SUPFAM" id="SSF48726">
    <property type="entry name" value="Immunoglobulin"/>
    <property type="match status" value="1"/>
</dbReference>
<reference evidence="9" key="3">
    <citation type="submission" date="2025-09" db="UniProtKB">
        <authorList>
            <consortium name="Ensembl"/>
        </authorList>
    </citation>
    <scope>IDENTIFICATION</scope>
</reference>
<dbReference type="GO" id="GO:0002250">
    <property type="term" value="P:adaptive immune response"/>
    <property type="evidence" value="ECO:0007669"/>
    <property type="project" value="UniProtKB-KW"/>
</dbReference>
<evidence type="ECO:0000256" key="6">
    <source>
        <dbReference type="ARBA" id="ARBA00043266"/>
    </source>
</evidence>
<dbReference type="Gene3D" id="2.60.40.10">
    <property type="entry name" value="Immunoglobulins"/>
    <property type="match status" value="1"/>
</dbReference>
<dbReference type="PROSITE" id="PS50835">
    <property type="entry name" value="IG_LIKE"/>
    <property type="match status" value="1"/>
</dbReference>
<reference evidence="9 10" key="1">
    <citation type="journal article" date="2010" name="Nature">
        <title>The sequence and de novo assembly of the giant panda genome.</title>
        <authorList>
            <person name="Li R."/>
            <person name="Fan W."/>
            <person name="Tian G."/>
            <person name="Zhu H."/>
            <person name="He L."/>
            <person name="Cai J."/>
            <person name="Huang Q."/>
            <person name="Cai Q."/>
            <person name="Li B."/>
            <person name="Bai Y."/>
            <person name="Zhang Z."/>
            <person name="Zhang Y."/>
            <person name="Wang W."/>
            <person name="Li J."/>
            <person name="Wei F."/>
            <person name="Li H."/>
            <person name="Jian M."/>
            <person name="Li J."/>
            <person name="Zhang Z."/>
            <person name="Nielsen R."/>
            <person name="Li D."/>
            <person name="Gu W."/>
            <person name="Yang Z."/>
            <person name="Xuan Z."/>
            <person name="Ryder O.A."/>
            <person name="Leung F.C."/>
            <person name="Zhou Y."/>
            <person name="Cao J."/>
            <person name="Sun X."/>
            <person name="Fu Y."/>
            <person name="Fang X."/>
            <person name="Guo X."/>
            <person name="Wang B."/>
            <person name="Hou R."/>
            <person name="Shen F."/>
            <person name="Mu B."/>
            <person name="Ni P."/>
            <person name="Lin R."/>
            <person name="Qian W."/>
            <person name="Wang G."/>
            <person name="Yu C."/>
            <person name="Nie W."/>
            <person name="Wang J."/>
            <person name="Wu Z."/>
            <person name="Liang H."/>
            <person name="Min J."/>
            <person name="Wu Q."/>
            <person name="Cheng S."/>
            <person name="Ruan J."/>
            <person name="Wang M."/>
            <person name="Shi Z."/>
            <person name="Wen M."/>
            <person name="Liu B."/>
            <person name="Ren X."/>
            <person name="Zheng H."/>
            <person name="Dong D."/>
            <person name="Cook K."/>
            <person name="Shan G."/>
            <person name="Zhang H."/>
            <person name="Kosiol C."/>
            <person name="Xie X."/>
            <person name="Lu Z."/>
            <person name="Zheng H."/>
            <person name="Li Y."/>
            <person name="Steiner C.C."/>
            <person name="Lam T.T."/>
            <person name="Lin S."/>
            <person name="Zhang Q."/>
            <person name="Li G."/>
            <person name="Tian J."/>
            <person name="Gong T."/>
            <person name="Liu H."/>
            <person name="Zhang D."/>
            <person name="Fang L."/>
            <person name="Ye C."/>
            <person name="Zhang J."/>
            <person name="Hu W."/>
            <person name="Xu A."/>
            <person name="Ren Y."/>
            <person name="Zhang G."/>
            <person name="Bruford M.W."/>
            <person name="Li Q."/>
            <person name="Ma L."/>
            <person name="Guo Y."/>
            <person name="An N."/>
            <person name="Hu Y."/>
            <person name="Zheng Y."/>
            <person name="Shi Y."/>
            <person name="Li Z."/>
            <person name="Liu Q."/>
            <person name="Chen Y."/>
            <person name="Zhao J."/>
            <person name="Qu N."/>
            <person name="Zhao S."/>
            <person name="Tian F."/>
            <person name="Wang X."/>
            <person name="Wang H."/>
            <person name="Xu L."/>
            <person name="Liu X."/>
            <person name="Vinar T."/>
            <person name="Wang Y."/>
            <person name="Lam T.W."/>
            <person name="Yiu S.M."/>
            <person name="Liu S."/>
            <person name="Zhang H."/>
            <person name="Li D."/>
            <person name="Huang Y."/>
            <person name="Wang X."/>
            <person name="Yang G."/>
            <person name="Jiang Z."/>
            <person name="Wang J."/>
            <person name="Qin N."/>
            <person name="Li L."/>
            <person name="Li J."/>
            <person name="Bolund L."/>
            <person name="Kristiansen K."/>
            <person name="Wong G.K."/>
            <person name="Olson M."/>
            <person name="Zhang X."/>
            <person name="Li S."/>
            <person name="Yang H."/>
            <person name="Wang J."/>
            <person name="Wang J."/>
        </authorList>
    </citation>
    <scope>NUCLEOTIDE SEQUENCE [LARGE SCALE GENOMIC DNA]</scope>
</reference>
<dbReference type="InterPro" id="IPR051006">
    <property type="entry name" value="TCR_variable_domain"/>
</dbReference>
<keyword evidence="10" id="KW-1185">Reference proteome</keyword>
<feature type="domain" description="Ig-like" evidence="8">
    <location>
        <begin position="30"/>
        <end position="136"/>
    </location>
</feature>
<keyword evidence="1 7" id="KW-0732">Signal</keyword>
<protein>
    <recommendedName>
        <fullName evidence="8">Ig-like domain-containing protein</fullName>
    </recommendedName>
</protein>
<dbReference type="Pfam" id="PF07686">
    <property type="entry name" value="V-set"/>
    <property type="match status" value="1"/>
</dbReference>
<organism evidence="9 10">
    <name type="scientific">Ailuropoda melanoleuca</name>
    <name type="common">Giant panda</name>
    <dbReference type="NCBI Taxonomy" id="9646"/>
    <lineage>
        <taxon>Eukaryota</taxon>
        <taxon>Metazoa</taxon>
        <taxon>Chordata</taxon>
        <taxon>Craniata</taxon>
        <taxon>Vertebrata</taxon>
        <taxon>Euteleostomi</taxon>
        <taxon>Mammalia</taxon>
        <taxon>Eutheria</taxon>
        <taxon>Laurasiatheria</taxon>
        <taxon>Carnivora</taxon>
        <taxon>Caniformia</taxon>
        <taxon>Ursidae</taxon>
        <taxon>Ailuropoda</taxon>
    </lineage>
</organism>
<evidence type="ECO:0000256" key="5">
    <source>
        <dbReference type="ARBA" id="ARBA00023319"/>
    </source>
</evidence>
<dbReference type="PANTHER" id="PTHR19343">
    <property type="entry name" value="T CELL RECEPTOR ALPHA VARIABLE 1-2"/>
    <property type="match status" value="1"/>
</dbReference>
<evidence type="ECO:0000256" key="2">
    <source>
        <dbReference type="ARBA" id="ARBA00022859"/>
    </source>
</evidence>
<evidence type="ECO:0000256" key="1">
    <source>
        <dbReference type="ARBA" id="ARBA00022729"/>
    </source>
</evidence>
<dbReference type="GeneTree" id="ENSGT00940000153130"/>
<dbReference type="AlphaFoldDB" id="A0A7N5K9F5"/>
<dbReference type="SMART" id="SM00409">
    <property type="entry name" value="IG"/>
    <property type="match status" value="1"/>
</dbReference>
<feature type="signal peptide" evidence="7">
    <location>
        <begin position="1"/>
        <end position="21"/>
    </location>
</feature>
<dbReference type="InterPro" id="IPR013106">
    <property type="entry name" value="Ig_V-set"/>
</dbReference>
<reference evidence="9" key="2">
    <citation type="submission" date="2025-08" db="UniProtKB">
        <authorList>
            <consortium name="Ensembl"/>
        </authorList>
    </citation>
    <scope>IDENTIFICATION</scope>
</reference>
<dbReference type="InterPro" id="IPR007110">
    <property type="entry name" value="Ig-like_dom"/>
</dbReference>
<evidence type="ECO:0000313" key="9">
    <source>
        <dbReference type="Ensembl" id="ENSAMEP00000036555.1"/>
    </source>
</evidence>
<evidence type="ECO:0000259" key="8">
    <source>
        <dbReference type="PROSITE" id="PS50835"/>
    </source>
</evidence>
<proteinExistence type="predicted"/>
<dbReference type="PANTHER" id="PTHR19343:SF0">
    <property type="entry name" value="T CELL RECEPTOR ALPHA VARIABLE 23_DELTA VARIABLE 6"/>
    <property type="match status" value="1"/>
</dbReference>
<keyword evidence="5" id="KW-0393">Immunoglobulin domain</keyword>
<evidence type="ECO:0000256" key="7">
    <source>
        <dbReference type="SAM" id="SignalP"/>
    </source>
</evidence>
<evidence type="ECO:0000256" key="3">
    <source>
        <dbReference type="ARBA" id="ARBA00023130"/>
    </source>
</evidence>
<dbReference type="Ensembl" id="ENSAMET00000037020.1">
    <property type="protein sequence ID" value="ENSAMEP00000036555.1"/>
    <property type="gene ID" value="ENSAMEG00000027201.1"/>
</dbReference>
<evidence type="ECO:0000256" key="4">
    <source>
        <dbReference type="ARBA" id="ARBA00023170"/>
    </source>
</evidence>
<keyword evidence="6" id="KW-1279">T cell receptor</keyword>
<name>A0A7N5K9F5_AILME</name>
<keyword evidence="2" id="KW-0391">Immunity</keyword>
<evidence type="ECO:0000313" key="10">
    <source>
        <dbReference type="Proteomes" id="UP000008912"/>
    </source>
</evidence>
<sequence>MARILRTSILILWLQLGWVSGQQKNKSDQQQVKQAPQSLTVREGEISTLNCTYENSAFDYFIWYRQYPGKGPKLLLATLLVESTKEDGRFTISLNVSAKQFSLDITAPQPGDSATYFCAAGTQCSPGTCSLSPNLALRLQPNPSVQEILTHTHTHKKSVWPQKNSSYI</sequence>
<dbReference type="InterPro" id="IPR036179">
    <property type="entry name" value="Ig-like_dom_sf"/>
</dbReference>
<keyword evidence="4" id="KW-0675">Receptor</keyword>
<feature type="chain" id="PRO_5030614346" description="Ig-like domain-containing protein" evidence="7">
    <location>
        <begin position="22"/>
        <end position="168"/>
    </location>
</feature>
<accession>A0A7N5K9F5</accession>
<keyword evidence="3" id="KW-1064">Adaptive immunity</keyword>
<dbReference type="InParanoid" id="A0A7N5K9F5"/>
<dbReference type="GO" id="GO:0042101">
    <property type="term" value="C:T cell receptor complex"/>
    <property type="evidence" value="ECO:0007669"/>
    <property type="project" value="UniProtKB-KW"/>
</dbReference>
<dbReference type="GO" id="GO:0042605">
    <property type="term" value="F:peptide antigen binding"/>
    <property type="evidence" value="ECO:0007669"/>
    <property type="project" value="TreeGrafter"/>
</dbReference>
<dbReference type="CDD" id="cd04983">
    <property type="entry name" value="IgV_TCR_alpha"/>
    <property type="match status" value="1"/>
</dbReference>
<dbReference type="SMART" id="SM00406">
    <property type="entry name" value="IGv"/>
    <property type="match status" value="1"/>
</dbReference>
<dbReference type="InterPro" id="IPR013783">
    <property type="entry name" value="Ig-like_fold"/>
</dbReference>
<dbReference type="Proteomes" id="UP000008912">
    <property type="component" value="Unassembled WGS sequence"/>
</dbReference>
<dbReference type="InterPro" id="IPR003599">
    <property type="entry name" value="Ig_sub"/>
</dbReference>